<evidence type="ECO:0000313" key="2">
    <source>
        <dbReference type="Proteomes" id="UP000608955"/>
    </source>
</evidence>
<protein>
    <submittedName>
        <fullName evidence="1">Uncharacterized protein</fullName>
    </submittedName>
</protein>
<accession>A0A918Y4I5</accession>
<reference evidence="1" key="1">
    <citation type="journal article" date="2014" name="Int. J. Syst. Evol. Microbiol.">
        <title>Complete genome sequence of Corynebacterium casei LMG S-19264T (=DSM 44701T), isolated from a smear-ripened cheese.</title>
        <authorList>
            <consortium name="US DOE Joint Genome Institute (JGI-PGF)"/>
            <person name="Walter F."/>
            <person name="Albersmeier A."/>
            <person name="Kalinowski J."/>
            <person name="Ruckert C."/>
        </authorList>
    </citation>
    <scope>NUCLEOTIDE SEQUENCE</scope>
    <source>
        <strain evidence="1">JCM 4654</strain>
    </source>
</reference>
<gene>
    <name evidence="1" type="ORF">GCM10010508_31680</name>
</gene>
<evidence type="ECO:0000313" key="1">
    <source>
        <dbReference type="EMBL" id="GHD89687.1"/>
    </source>
</evidence>
<comment type="caution">
    <text evidence="1">The sequence shown here is derived from an EMBL/GenBank/DDBJ whole genome shotgun (WGS) entry which is preliminary data.</text>
</comment>
<proteinExistence type="predicted"/>
<sequence length="138" mass="15220">MLEKGDAGRVAVTGDRGGVEQVDPAHVLQLVRGDLPRRRLLVAGDDTVVLRVAGSGGDAGRYRASPCRRCQRDHWRSTKAWWSQKTGSFTDPPPSIAPPTQRCTRLWLRQETLHRPVPHPSSLLRKPLVTVESQGALS</sequence>
<dbReference type="EMBL" id="BMVF01000007">
    <property type="protein sequence ID" value="GHD89687.1"/>
    <property type="molecule type" value="Genomic_DNA"/>
</dbReference>
<dbReference type="AlphaFoldDB" id="A0A918Y4I5"/>
<name>A0A918Y4I5_9ACTN</name>
<dbReference type="Proteomes" id="UP000608955">
    <property type="component" value="Unassembled WGS sequence"/>
</dbReference>
<keyword evidence="2" id="KW-1185">Reference proteome</keyword>
<reference evidence="1" key="2">
    <citation type="submission" date="2020-09" db="EMBL/GenBank/DDBJ databases">
        <authorList>
            <person name="Sun Q."/>
            <person name="Ohkuma M."/>
        </authorList>
    </citation>
    <scope>NUCLEOTIDE SEQUENCE</scope>
    <source>
        <strain evidence="1">JCM 4654</strain>
    </source>
</reference>
<organism evidence="1 2">
    <name type="scientific">Streptomyces naganishii JCM 4654</name>
    <dbReference type="NCBI Taxonomy" id="1306179"/>
    <lineage>
        <taxon>Bacteria</taxon>
        <taxon>Bacillati</taxon>
        <taxon>Actinomycetota</taxon>
        <taxon>Actinomycetes</taxon>
        <taxon>Kitasatosporales</taxon>
        <taxon>Streptomycetaceae</taxon>
        <taxon>Streptomyces</taxon>
    </lineage>
</organism>